<evidence type="ECO:0000313" key="2">
    <source>
        <dbReference type="Proteomes" id="UP000030686"/>
    </source>
</evidence>
<organism evidence="1 2">
    <name type="scientific">Penicillium roqueforti (strain FM164)</name>
    <dbReference type="NCBI Taxonomy" id="1365484"/>
    <lineage>
        <taxon>Eukaryota</taxon>
        <taxon>Fungi</taxon>
        <taxon>Dikarya</taxon>
        <taxon>Ascomycota</taxon>
        <taxon>Pezizomycotina</taxon>
        <taxon>Eurotiomycetes</taxon>
        <taxon>Eurotiomycetidae</taxon>
        <taxon>Eurotiales</taxon>
        <taxon>Aspergillaceae</taxon>
        <taxon>Penicillium</taxon>
    </lineage>
</organism>
<dbReference type="AlphaFoldDB" id="W6Q7K0"/>
<dbReference type="Proteomes" id="UP000030686">
    <property type="component" value="Unassembled WGS sequence"/>
</dbReference>
<protein>
    <submittedName>
        <fullName evidence="1">Genomic scaffold, ProqFM164S02</fullName>
    </submittedName>
</protein>
<accession>W6Q7K0</accession>
<dbReference type="EMBL" id="HG792016">
    <property type="protein sequence ID" value="CDM32325.1"/>
    <property type="molecule type" value="Genomic_DNA"/>
</dbReference>
<sequence>MRWSLRWRTTRNQIPRMLIGRVWWETCIRKRPLCLVGDIPRDGRLSHLGWRGSFWTHAGI</sequence>
<reference evidence="1" key="1">
    <citation type="journal article" date="2014" name="Nat. Commun.">
        <title>Multiple recent horizontal transfers of a large genomic region in cheese making fungi.</title>
        <authorList>
            <person name="Cheeseman K."/>
            <person name="Ropars J."/>
            <person name="Renault P."/>
            <person name="Dupont J."/>
            <person name="Gouzy J."/>
            <person name="Branca A."/>
            <person name="Abraham A.L."/>
            <person name="Ceppi M."/>
            <person name="Conseiller E."/>
            <person name="Debuchy R."/>
            <person name="Malagnac F."/>
            <person name="Goarin A."/>
            <person name="Silar P."/>
            <person name="Lacoste S."/>
            <person name="Sallet E."/>
            <person name="Bensimon A."/>
            <person name="Giraud T."/>
            <person name="Brygoo Y."/>
        </authorList>
    </citation>
    <scope>NUCLEOTIDE SEQUENCE [LARGE SCALE GENOMIC DNA]</scope>
    <source>
        <strain evidence="1">FM164</strain>
    </source>
</reference>
<keyword evidence="2" id="KW-1185">Reference proteome</keyword>
<evidence type="ECO:0000313" key="1">
    <source>
        <dbReference type="EMBL" id="CDM32325.1"/>
    </source>
</evidence>
<name>W6Q7K0_PENRF</name>
<gene>
    <name evidence="1" type="ORF">PROQFM164_S02g002476</name>
</gene>
<proteinExistence type="predicted"/>